<dbReference type="InterPro" id="IPR003959">
    <property type="entry name" value="ATPase_AAA_core"/>
</dbReference>
<accession>I3CIA8</accession>
<dbReference type="Gene3D" id="3.40.50.300">
    <property type="entry name" value="P-loop containing nucleotide triphosphate hydrolases"/>
    <property type="match status" value="1"/>
</dbReference>
<feature type="domain" description="AAA+ ATPase" evidence="1">
    <location>
        <begin position="30"/>
        <end position="340"/>
    </location>
</feature>
<dbReference type="EMBL" id="JH600070">
    <property type="protein sequence ID" value="EIJ43351.1"/>
    <property type="molecule type" value="Genomic_DNA"/>
</dbReference>
<dbReference type="GO" id="GO:0016887">
    <property type="term" value="F:ATP hydrolysis activity"/>
    <property type="evidence" value="ECO:0007669"/>
    <property type="project" value="InterPro"/>
</dbReference>
<proteinExistence type="predicted"/>
<protein>
    <recommendedName>
        <fullName evidence="1">AAA+ ATPase domain-containing protein</fullName>
    </recommendedName>
</protein>
<keyword evidence="3" id="KW-1185">Reference proteome</keyword>
<organism evidence="2 3">
    <name type="scientific">Beggiatoa alba B18LD</name>
    <dbReference type="NCBI Taxonomy" id="395493"/>
    <lineage>
        <taxon>Bacteria</taxon>
        <taxon>Pseudomonadati</taxon>
        <taxon>Pseudomonadota</taxon>
        <taxon>Gammaproteobacteria</taxon>
        <taxon>Thiotrichales</taxon>
        <taxon>Thiotrichaceae</taxon>
        <taxon>Beggiatoa</taxon>
    </lineage>
</organism>
<reference evidence="2 3" key="1">
    <citation type="submission" date="2011-11" db="EMBL/GenBank/DDBJ databases">
        <title>Improved High-Quality Draft sequence of Beggiatoa alba B18lD.</title>
        <authorList>
            <consortium name="US DOE Joint Genome Institute"/>
            <person name="Lucas S."/>
            <person name="Han J."/>
            <person name="Lapidus A."/>
            <person name="Cheng J.-F."/>
            <person name="Goodwin L."/>
            <person name="Pitluck S."/>
            <person name="Peters L."/>
            <person name="Mikhailova N."/>
            <person name="Held B."/>
            <person name="Detter J.C."/>
            <person name="Han C."/>
            <person name="Tapia R."/>
            <person name="Land M."/>
            <person name="Hauser L."/>
            <person name="Kyrpides N."/>
            <person name="Ivanova N."/>
            <person name="Pagani I."/>
            <person name="Samuel K."/>
            <person name="Teske A."/>
            <person name="Mueller J."/>
            <person name="Woyke T."/>
        </authorList>
    </citation>
    <scope>NUCLEOTIDE SEQUENCE [LARGE SCALE GENOMIC DNA]</scope>
    <source>
        <strain evidence="2 3">B18LD</strain>
    </source>
</reference>
<dbReference type="InterPro" id="IPR027417">
    <property type="entry name" value="P-loop_NTPase"/>
</dbReference>
<dbReference type="PANTHER" id="PTHR43581:SF2">
    <property type="entry name" value="EXCINUCLEASE ATPASE SUBUNIT"/>
    <property type="match status" value="1"/>
</dbReference>
<dbReference type="InterPro" id="IPR051396">
    <property type="entry name" value="Bact_Antivir_Def_Nuclease"/>
</dbReference>
<dbReference type="InterPro" id="IPR003593">
    <property type="entry name" value="AAA+_ATPase"/>
</dbReference>
<dbReference type="STRING" id="395493.BegalDRAFT_2507"/>
<dbReference type="SUPFAM" id="SSF52540">
    <property type="entry name" value="P-loop containing nucleoside triphosphate hydrolases"/>
    <property type="match status" value="1"/>
</dbReference>
<evidence type="ECO:0000259" key="1">
    <source>
        <dbReference type="SMART" id="SM00382"/>
    </source>
</evidence>
<sequence>MINRLKAEGLEFKTEGLDIGFDFDVAFQENQKINCIIGKNGIGKTQLLENIAKSLIYTHSIFSVTGDYQYKNIFEQKNIREKTKELALKLPLEIDINSVKVKDKVKQAWGYSTFENIGLNRNNTFIFDKPIVFIGAKNRGFTKNINPENIKILGNVQDRFVESIERTMSYINGDGLEREEVANWFVSRLIVNPNFVLKGQNKTNEVITVLQLIEKLEPTLKLIVANENGENSISMLFHEGQLLFNGIPLNKLSTGFVSIVKIFQEIVAGYGGWSSLDDLSLVDGVVFIDEIEAHLHISWQTKIINILKDYFSNTTFYITTHSPLVLAGLKDGEAYELYKADNFVKAKAITHVEHYALNDIVNEFFGVDLNQEKVENPNLEKQKKARALLLNLTKSLKGNE</sequence>
<dbReference type="OrthoDB" id="9815944at2"/>
<dbReference type="SMART" id="SM00382">
    <property type="entry name" value="AAA"/>
    <property type="match status" value="1"/>
</dbReference>
<name>I3CIA8_9GAMM</name>
<dbReference type="HOGENOM" id="CLU_749569_0_0_6"/>
<dbReference type="Proteomes" id="UP000005744">
    <property type="component" value="Unassembled WGS sequence"/>
</dbReference>
<dbReference type="GO" id="GO:0005524">
    <property type="term" value="F:ATP binding"/>
    <property type="evidence" value="ECO:0007669"/>
    <property type="project" value="InterPro"/>
</dbReference>
<dbReference type="eggNOG" id="COG3950">
    <property type="taxonomic scope" value="Bacteria"/>
</dbReference>
<gene>
    <name evidence="2" type="ORF">BegalDRAFT_2507</name>
</gene>
<dbReference type="AlphaFoldDB" id="I3CIA8"/>
<evidence type="ECO:0000313" key="2">
    <source>
        <dbReference type="EMBL" id="EIJ43351.1"/>
    </source>
</evidence>
<dbReference type="RefSeq" id="WP_002690453.1">
    <property type="nucleotide sequence ID" value="NZ_JH600070.1"/>
</dbReference>
<dbReference type="PANTHER" id="PTHR43581">
    <property type="entry name" value="ATP/GTP PHOSPHATASE"/>
    <property type="match status" value="1"/>
</dbReference>
<evidence type="ECO:0000313" key="3">
    <source>
        <dbReference type="Proteomes" id="UP000005744"/>
    </source>
</evidence>
<dbReference type="Pfam" id="PF13304">
    <property type="entry name" value="AAA_21"/>
    <property type="match status" value="1"/>
</dbReference>